<evidence type="ECO:0008006" key="3">
    <source>
        <dbReference type="Google" id="ProtNLM"/>
    </source>
</evidence>
<dbReference type="Proteomes" id="UP000184076">
    <property type="component" value="Unassembled WGS sequence"/>
</dbReference>
<keyword evidence="2" id="KW-1185">Reference proteome</keyword>
<organism evidence="1 2">
    <name type="scientific">Desulfacinum infernum DSM 9756</name>
    <dbReference type="NCBI Taxonomy" id="1121391"/>
    <lineage>
        <taxon>Bacteria</taxon>
        <taxon>Pseudomonadati</taxon>
        <taxon>Thermodesulfobacteriota</taxon>
        <taxon>Syntrophobacteria</taxon>
        <taxon>Syntrophobacterales</taxon>
        <taxon>Syntrophobacteraceae</taxon>
        <taxon>Desulfacinum</taxon>
    </lineage>
</organism>
<evidence type="ECO:0000313" key="1">
    <source>
        <dbReference type="EMBL" id="SHF64346.1"/>
    </source>
</evidence>
<reference evidence="2" key="1">
    <citation type="submission" date="2016-11" db="EMBL/GenBank/DDBJ databases">
        <authorList>
            <person name="Varghese N."/>
            <person name="Submissions S."/>
        </authorList>
    </citation>
    <scope>NUCLEOTIDE SEQUENCE [LARGE SCALE GENOMIC DNA]</scope>
    <source>
        <strain evidence="2">DSM 9756</strain>
    </source>
</reference>
<accession>A0A1M5DBM7</accession>
<sequence>MSDIRSEKTDGHGTRAYCPRCIHFSITWDRQAPYGCRAYGVRTSQHPSRSVLAASGIPCQLFRDKRTG</sequence>
<protein>
    <recommendedName>
        <fullName evidence="3">Uracil-DNA glycosylase</fullName>
    </recommendedName>
</protein>
<dbReference type="EMBL" id="FQVB01000023">
    <property type="protein sequence ID" value="SHF64346.1"/>
    <property type="molecule type" value="Genomic_DNA"/>
</dbReference>
<dbReference type="STRING" id="1121391.SAMN02745206_02386"/>
<evidence type="ECO:0000313" key="2">
    <source>
        <dbReference type="Proteomes" id="UP000184076"/>
    </source>
</evidence>
<dbReference type="OrthoDB" id="9807346at2"/>
<proteinExistence type="predicted"/>
<gene>
    <name evidence="1" type="ORF">SAMN02745206_02386</name>
</gene>
<dbReference type="AlphaFoldDB" id="A0A1M5DBM7"/>
<name>A0A1M5DBM7_9BACT</name>